<gene>
    <name evidence="2" type="ORF">UM93_13175</name>
</gene>
<dbReference type="HOGENOM" id="CLU_066439_1_0_11"/>
<dbReference type="RefSeq" id="WP_045077435.1">
    <property type="nucleotide sequence ID" value="NZ_CP011005.1"/>
</dbReference>
<dbReference type="InterPro" id="IPR029063">
    <property type="entry name" value="SAM-dependent_MTases_sf"/>
</dbReference>
<organism evidence="2 3">
    <name type="scientific">Psychromicrobium lacuslunae</name>
    <dbReference type="NCBI Taxonomy" id="1618207"/>
    <lineage>
        <taxon>Bacteria</taxon>
        <taxon>Bacillati</taxon>
        <taxon>Actinomycetota</taxon>
        <taxon>Actinomycetes</taxon>
        <taxon>Micrococcales</taxon>
        <taxon>Micrococcaceae</taxon>
        <taxon>Psychromicrobium</taxon>
    </lineage>
</organism>
<dbReference type="Proteomes" id="UP000061839">
    <property type="component" value="Chromosome"/>
</dbReference>
<dbReference type="PANTHER" id="PTHR43591:SF110">
    <property type="entry name" value="RHODANESE DOMAIN-CONTAINING PROTEIN"/>
    <property type="match status" value="1"/>
</dbReference>
<keyword evidence="3" id="KW-1185">Reference proteome</keyword>
<dbReference type="AlphaFoldDB" id="A0A0D4C424"/>
<dbReference type="SUPFAM" id="SSF53335">
    <property type="entry name" value="S-adenosyl-L-methionine-dependent methyltransferases"/>
    <property type="match status" value="1"/>
</dbReference>
<dbReference type="STRING" id="1618207.UM93_13175"/>
<dbReference type="PANTHER" id="PTHR43591">
    <property type="entry name" value="METHYLTRANSFERASE"/>
    <property type="match status" value="1"/>
</dbReference>
<evidence type="ECO:0000313" key="3">
    <source>
        <dbReference type="Proteomes" id="UP000061839"/>
    </source>
</evidence>
<dbReference type="EMBL" id="CP011005">
    <property type="protein sequence ID" value="AJT43131.1"/>
    <property type="molecule type" value="Genomic_DNA"/>
</dbReference>
<protein>
    <recommendedName>
        <fullName evidence="1">Methyltransferase domain-containing protein</fullName>
    </recommendedName>
</protein>
<dbReference type="InterPro" id="IPR041698">
    <property type="entry name" value="Methyltransf_25"/>
</dbReference>
<dbReference type="OrthoDB" id="3382693at2"/>
<evidence type="ECO:0000259" key="1">
    <source>
        <dbReference type="Pfam" id="PF13649"/>
    </source>
</evidence>
<feature type="domain" description="Methyltransferase" evidence="1">
    <location>
        <begin position="47"/>
        <end position="143"/>
    </location>
</feature>
<dbReference type="Pfam" id="PF13649">
    <property type="entry name" value="Methyltransf_25"/>
    <property type="match status" value="1"/>
</dbReference>
<dbReference type="Gene3D" id="3.40.50.150">
    <property type="entry name" value="Vaccinia Virus protein VP39"/>
    <property type="match status" value="1"/>
</dbReference>
<sequence>MAHSAHTHQHGSIADLLDLDSAVLHRELTATLDWLQDRNGQLPPRKILDLGAGTGNGTIALAERFPAAELLAIDFSAELLSGLQQRAEAKQLGDRVSTLQLDLNDHWPELGRFDLVWAAAFLHEVEHPEAVLAKAFQLLRPGGLLAISEMASAPRFLDHDSDNGFEERLQQVLRARTAGHNNYPDWSQQLASSGYLGVEKRVRRVDLALAAEPLGGRYAQSYFKRIQPTVSDSLSDADQARLAQLVGEGPASLLARPDLRLRTERTAWLANRPETRR</sequence>
<accession>A0A0D4C424</accession>
<evidence type="ECO:0000313" key="2">
    <source>
        <dbReference type="EMBL" id="AJT43131.1"/>
    </source>
</evidence>
<dbReference type="PATRIC" id="fig|1618207.4.peg.2670"/>
<proteinExistence type="predicted"/>
<dbReference type="KEGG" id="ari:UM93_13175"/>
<name>A0A0D4C424_9MICC</name>
<dbReference type="CDD" id="cd02440">
    <property type="entry name" value="AdoMet_MTases"/>
    <property type="match status" value="1"/>
</dbReference>
<reference evidence="2 3" key="1">
    <citation type="journal article" date="2015" name="Genome Announc.">
        <title>Complete Genome Sequencing of Protease-Producing Novel Arthrobacter sp. Strain IHBB 11108 Using PacBio Single-Molecule Real-Time Sequencing Technology.</title>
        <authorList>
            <person name="Kiran S."/>
            <person name="Swarnkar M.K."/>
            <person name="Pal M."/>
            <person name="Thakur R."/>
            <person name="Tewari R."/>
            <person name="Singh A.K."/>
            <person name="Gulati A."/>
        </authorList>
    </citation>
    <scope>NUCLEOTIDE SEQUENCE [LARGE SCALE GENOMIC DNA]</scope>
    <source>
        <strain evidence="2 3">IHBB 11108</strain>
    </source>
</reference>